<keyword evidence="6 9" id="KW-1133">Transmembrane helix</keyword>
<dbReference type="PROSITE" id="PS50035">
    <property type="entry name" value="PLD"/>
    <property type="match status" value="2"/>
</dbReference>
<feature type="domain" description="PLD phosphodiesterase" evidence="10">
    <location>
        <begin position="216"/>
        <end position="243"/>
    </location>
</feature>
<dbReference type="EMBL" id="BDCO01000003">
    <property type="protein sequence ID" value="GAT35139.1"/>
    <property type="molecule type" value="Genomic_DNA"/>
</dbReference>
<keyword evidence="2" id="KW-1003">Cell membrane</keyword>
<comment type="subcellular location">
    <subcellularLocation>
        <location evidence="1">Cell membrane</location>
    </subcellularLocation>
</comment>
<dbReference type="InterPro" id="IPR025202">
    <property type="entry name" value="PLD-like_dom"/>
</dbReference>
<keyword evidence="4 9" id="KW-0812">Transmembrane</keyword>
<evidence type="ECO:0000256" key="9">
    <source>
        <dbReference type="SAM" id="Phobius"/>
    </source>
</evidence>
<dbReference type="InParanoid" id="A0A146GBZ8"/>
<evidence type="ECO:0000256" key="1">
    <source>
        <dbReference type="ARBA" id="ARBA00004236"/>
    </source>
</evidence>
<dbReference type="GO" id="GO:0005886">
    <property type="term" value="C:plasma membrane"/>
    <property type="evidence" value="ECO:0007669"/>
    <property type="project" value="UniProtKB-SubCell"/>
</dbReference>
<dbReference type="RefSeq" id="WP_169809703.1">
    <property type="nucleotide sequence ID" value="NZ_BDCO01000003.1"/>
</dbReference>
<dbReference type="SUPFAM" id="SSF56024">
    <property type="entry name" value="Phospholipase D/nuclease"/>
    <property type="match status" value="2"/>
</dbReference>
<proteinExistence type="predicted"/>
<dbReference type="InterPro" id="IPR001736">
    <property type="entry name" value="PLipase_D/transphosphatidylase"/>
</dbReference>
<keyword evidence="5" id="KW-0677">Repeat</keyword>
<sequence length="477" mass="53456">MFELIAIIVSIVTFAFQAAGIYFAIQAVMISRTPQASIAWGLSLLVLPYIAVPLFLVFGESRFSGYVRAGTGKCKELDDFMAATREAMIPFRAHFSAKYRDAERLGEDLRHFPVTHGNRTKLLVDGKETFDAIYAAIEGAKDYVIVQFYIVHDDGVGRGLKDRLLAASARGVKCWLLYDSVGAKGLPESFVQELMDGGVPVKSFVTNRQMGRRFQVNFRNHRKLVVVDGHTAFIGGLNAGDEYMGLGPLGAWRDTHMQVEGPAVQALQVSFAEDWRYASGGQVPQIPIRPRVVGDERVLPFASGPAEVWNVSSAVICEIIHDVRERLWIASPYFVPDPALRSALAHAALRGVDVRIILPQGIDHTLPWLSSFTFYPMMREAGVRIWRYQPGFMHQKVMLADSEVAIVGSVNFDYRSFMLNFELAAAVEDSRFAKDVEKMFEADFARSIEEDLKAKFEENSFFFRLRCRLSALMSPEQ</sequence>
<dbReference type="STRING" id="690879.TSACC_3203"/>
<evidence type="ECO:0000313" key="12">
    <source>
        <dbReference type="Proteomes" id="UP000076023"/>
    </source>
</evidence>
<feature type="transmembrane region" description="Helical" evidence="9">
    <location>
        <begin position="6"/>
        <end position="25"/>
    </location>
</feature>
<evidence type="ECO:0000313" key="11">
    <source>
        <dbReference type="EMBL" id="GAT35139.1"/>
    </source>
</evidence>
<protein>
    <recommendedName>
        <fullName evidence="8">Cardiolipin synthase</fullName>
        <ecNumber evidence="8">2.7.8.-</ecNumber>
    </recommendedName>
</protein>
<dbReference type="GO" id="GO:0008808">
    <property type="term" value="F:cardiolipin synthase activity"/>
    <property type="evidence" value="ECO:0007669"/>
    <property type="project" value="UniProtKB-UniRule"/>
</dbReference>
<evidence type="ECO:0000259" key="10">
    <source>
        <dbReference type="PROSITE" id="PS50035"/>
    </source>
</evidence>
<keyword evidence="7 9" id="KW-0472">Membrane</keyword>
<feature type="domain" description="PLD phosphodiesterase" evidence="10">
    <location>
        <begin position="389"/>
        <end position="416"/>
    </location>
</feature>
<evidence type="ECO:0000256" key="7">
    <source>
        <dbReference type="ARBA" id="ARBA00023136"/>
    </source>
</evidence>
<dbReference type="EC" id="2.7.8.-" evidence="8"/>
<evidence type="ECO:0000256" key="2">
    <source>
        <dbReference type="ARBA" id="ARBA00022475"/>
    </source>
</evidence>
<evidence type="ECO:0000256" key="4">
    <source>
        <dbReference type="ARBA" id="ARBA00022692"/>
    </source>
</evidence>
<dbReference type="PANTHER" id="PTHR21248">
    <property type="entry name" value="CARDIOLIPIN SYNTHASE"/>
    <property type="match status" value="1"/>
</dbReference>
<dbReference type="FunCoup" id="A0A146GBZ8">
    <property type="interactions" value="100"/>
</dbReference>
<dbReference type="SMART" id="SM00155">
    <property type="entry name" value="PLDc"/>
    <property type="match status" value="2"/>
</dbReference>
<dbReference type="Gene3D" id="3.30.870.10">
    <property type="entry name" value="Endonuclease Chain A"/>
    <property type="match status" value="2"/>
</dbReference>
<dbReference type="Proteomes" id="UP000076023">
    <property type="component" value="Unassembled WGS sequence"/>
</dbReference>
<dbReference type="InterPro" id="IPR022924">
    <property type="entry name" value="Cardiolipin_synthase"/>
</dbReference>
<dbReference type="AlphaFoldDB" id="A0A146GBZ8"/>
<keyword evidence="12" id="KW-1185">Reference proteome</keyword>
<evidence type="ECO:0000256" key="5">
    <source>
        <dbReference type="ARBA" id="ARBA00022737"/>
    </source>
</evidence>
<keyword evidence="3" id="KW-0808">Transferase</keyword>
<dbReference type="PANTHER" id="PTHR21248:SF22">
    <property type="entry name" value="PHOSPHOLIPASE D"/>
    <property type="match status" value="1"/>
</dbReference>
<feature type="transmembrane region" description="Helical" evidence="9">
    <location>
        <begin position="37"/>
        <end position="58"/>
    </location>
</feature>
<reference evidence="12" key="1">
    <citation type="journal article" date="2017" name="Genome Announc.">
        <title>Draft Genome Sequence of Terrimicrobium sacchariphilum NM-5T, a Facultative Anaerobic Soil Bacterium of the Class Spartobacteria.</title>
        <authorList>
            <person name="Qiu Y.L."/>
            <person name="Tourlousse D.M."/>
            <person name="Matsuura N."/>
            <person name="Ohashi A."/>
            <person name="Sekiguchi Y."/>
        </authorList>
    </citation>
    <scope>NUCLEOTIDE SEQUENCE [LARGE SCALE GENOMIC DNA]</scope>
    <source>
        <strain evidence="12">NM-5</strain>
    </source>
</reference>
<dbReference type="NCBIfam" id="TIGR04265">
    <property type="entry name" value="bac_cardiolipin"/>
    <property type="match status" value="1"/>
</dbReference>
<dbReference type="Pfam" id="PF13091">
    <property type="entry name" value="PLDc_2"/>
    <property type="match status" value="2"/>
</dbReference>
<organism evidence="11 12">
    <name type="scientific">Terrimicrobium sacchariphilum</name>
    <dbReference type="NCBI Taxonomy" id="690879"/>
    <lineage>
        <taxon>Bacteria</taxon>
        <taxon>Pseudomonadati</taxon>
        <taxon>Verrucomicrobiota</taxon>
        <taxon>Terrimicrobiia</taxon>
        <taxon>Terrimicrobiales</taxon>
        <taxon>Terrimicrobiaceae</taxon>
        <taxon>Terrimicrobium</taxon>
    </lineage>
</organism>
<evidence type="ECO:0000256" key="6">
    <source>
        <dbReference type="ARBA" id="ARBA00022989"/>
    </source>
</evidence>
<evidence type="ECO:0000256" key="8">
    <source>
        <dbReference type="NCBIfam" id="TIGR04265"/>
    </source>
</evidence>
<dbReference type="GO" id="GO:0032049">
    <property type="term" value="P:cardiolipin biosynthetic process"/>
    <property type="evidence" value="ECO:0007669"/>
    <property type="project" value="UniProtKB-UniRule"/>
</dbReference>
<comment type="caution">
    <text evidence="11">The sequence shown here is derived from an EMBL/GenBank/DDBJ whole genome shotgun (WGS) entry which is preliminary data.</text>
</comment>
<name>A0A146GBZ8_TERSA</name>
<gene>
    <name evidence="11" type="ORF">TSACC_3203</name>
</gene>
<accession>A0A146GBZ8</accession>
<evidence type="ECO:0000256" key="3">
    <source>
        <dbReference type="ARBA" id="ARBA00022679"/>
    </source>
</evidence>